<comment type="similarity">
    <text evidence="3">Belongs to the DHHC palmitoyltransferase family.</text>
</comment>
<dbReference type="PROSITE" id="PS50088">
    <property type="entry name" value="ANK_REPEAT"/>
    <property type="match status" value="4"/>
</dbReference>
<evidence type="ECO:0000256" key="14">
    <source>
        <dbReference type="PROSITE-ProRule" id="PRU00023"/>
    </source>
</evidence>
<feature type="non-terminal residue" evidence="16">
    <location>
        <position position="323"/>
    </location>
</feature>
<protein>
    <recommendedName>
        <fullName evidence="4">protein S-acyltransferase</fullName>
        <ecNumber evidence="4">2.3.1.225</ecNumber>
    </recommendedName>
</protein>
<feature type="repeat" description="ANK" evidence="14">
    <location>
        <begin position="156"/>
        <end position="177"/>
    </location>
</feature>
<evidence type="ECO:0000256" key="2">
    <source>
        <dbReference type="ARBA" id="ARBA00004394"/>
    </source>
</evidence>
<name>A0AA38CLN1_TAXCH</name>
<evidence type="ECO:0000256" key="12">
    <source>
        <dbReference type="ARBA" id="ARBA00023288"/>
    </source>
</evidence>
<sequence>MASSSEIEVVTEAQKNSGEAEKLKINVYAAATYGDVETLKRLVIEEGYCVSKPDGNGYYALQWAALNNHVAVANFIIEHGGDVNATDNGGQTPLHWAAVRGSVEVADILVQNGARVEAADCNGYRTTHVAAQYGQTAFLYHIITKWSADFDVPDNDGRSPLHWAAYKGFTDCIRLLLFMDAFQGRQDTEGCTPLHWAAIRGNLEACTVLVLAGTKEDLMTKDNKGCTPAQIAVDRGHHHVASFLSNTQKKLNRQWDANTFFGKIAKLGLGPVLLFVMVALIVTFINSVLTSSTLLKVTAVVGLWGWLAVFLGTGGLVMFYRCS</sequence>
<keyword evidence="5" id="KW-0808">Transferase</keyword>
<dbReference type="Proteomes" id="UP000824469">
    <property type="component" value="Unassembled WGS sequence"/>
</dbReference>
<evidence type="ECO:0000256" key="10">
    <source>
        <dbReference type="ARBA" id="ARBA00023043"/>
    </source>
</evidence>
<feature type="transmembrane region" description="Helical" evidence="15">
    <location>
        <begin position="267"/>
        <end position="289"/>
    </location>
</feature>
<evidence type="ECO:0000256" key="1">
    <source>
        <dbReference type="ARBA" id="ARBA00004127"/>
    </source>
</evidence>
<dbReference type="InterPro" id="IPR036770">
    <property type="entry name" value="Ankyrin_rpt-contain_sf"/>
</dbReference>
<dbReference type="PANTHER" id="PTHR24161:SF17">
    <property type="entry name" value="PALMITOYLTRANSFERASE"/>
    <property type="match status" value="1"/>
</dbReference>
<evidence type="ECO:0000256" key="7">
    <source>
        <dbReference type="ARBA" id="ARBA00022737"/>
    </source>
</evidence>
<dbReference type="InterPro" id="IPR002110">
    <property type="entry name" value="Ankyrin_rpt"/>
</dbReference>
<organism evidence="16 17">
    <name type="scientific">Taxus chinensis</name>
    <name type="common">Chinese yew</name>
    <name type="synonym">Taxus wallichiana var. chinensis</name>
    <dbReference type="NCBI Taxonomy" id="29808"/>
    <lineage>
        <taxon>Eukaryota</taxon>
        <taxon>Viridiplantae</taxon>
        <taxon>Streptophyta</taxon>
        <taxon>Embryophyta</taxon>
        <taxon>Tracheophyta</taxon>
        <taxon>Spermatophyta</taxon>
        <taxon>Pinopsida</taxon>
        <taxon>Pinidae</taxon>
        <taxon>Conifers II</taxon>
        <taxon>Cupressales</taxon>
        <taxon>Taxaceae</taxon>
        <taxon>Taxus</taxon>
    </lineage>
</organism>
<evidence type="ECO:0000256" key="13">
    <source>
        <dbReference type="ARBA" id="ARBA00048048"/>
    </source>
</evidence>
<comment type="caution">
    <text evidence="16">The sequence shown here is derived from an EMBL/GenBank/DDBJ whole genome shotgun (WGS) entry which is preliminary data.</text>
</comment>
<dbReference type="SMART" id="SM00248">
    <property type="entry name" value="ANK"/>
    <property type="match status" value="5"/>
</dbReference>
<dbReference type="GO" id="GO:0000139">
    <property type="term" value="C:Golgi membrane"/>
    <property type="evidence" value="ECO:0007669"/>
    <property type="project" value="UniProtKB-SubCell"/>
</dbReference>
<gene>
    <name evidence="16" type="ORF">KI387_012736</name>
</gene>
<evidence type="ECO:0000256" key="8">
    <source>
        <dbReference type="ARBA" id="ARBA00022989"/>
    </source>
</evidence>
<dbReference type="EC" id="2.3.1.225" evidence="4"/>
<keyword evidence="7" id="KW-0677">Repeat</keyword>
<dbReference type="EMBL" id="JAHRHJ020000009">
    <property type="protein sequence ID" value="KAH9301153.1"/>
    <property type="molecule type" value="Genomic_DNA"/>
</dbReference>
<accession>A0AA38CLN1</accession>
<dbReference type="AlphaFoldDB" id="A0AA38CLN1"/>
<dbReference type="PANTHER" id="PTHR24161">
    <property type="entry name" value="ANK_REP_REGION DOMAIN-CONTAINING PROTEIN-RELATED"/>
    <property type="match status" value="1"/>
</dbReference>
<evidence type="ECO:0000256" key="15">
    <source>
        <dbReference type="SAM" id="Phobius"/>
    </source>
</evidence>
<keyword evidence="12" id="KW-0449">Lipoprotein</keyword>
<feature type="repeat" description="ANK" evidence="14">
    <location>
        <begin position="89"/>
        <end position="121"/>
    </location>
</feature>
<evidence type="ECO:0000256" key="11">
    <source>
        <dbReference type="ARBA" id="ARBA00023136"/>
    </source>
</evidence>
<evidence type="ECO:0000256" key="9">
    <source>
        <dbReference type="ARBA" id="ARBA00023034"/>
    </source>
</evidence>
<keyword evidence="17" id="KW-1185">Reference proteome</keyword>
<feature type="repeat" description="ANK" evidence="14">
    <location>
        <begin position="189"/>
        <end position="221"/>
    </location>
</feature>
<keyword evidence="9" id="KW-0333">Golgi apparatus</keyword>
<keyword evidence="10 14" id="KW-0040">ANK repeat</keyword>
<dbReference type="OMA" id="GDNALMW"/>
<comment type="subcellular location">
    <subcellularLocation>
        <location evidence="1">Endomembrane system</location>
        <topology evidence="1">Multi-pass membrane protein</topology>
    </subcellularLocation>
    <subcellularLocation>
        <location evidence="2">Golgi apparatus membrane</location>
    </subcellularLocation>
</comment>
<proteinExistence type="inferred from homology"/>
<evidence type="ECO:0000313" key="16">
    <source>
        <dbReference type="EMBL" id="KAH9301153.1"/>
    </source>
</evidence>
<comment type="catalytic activity">
    <reaction evidence="13">
        <text>L-cysteinyl-[protein] + hexadecanoyl-CoA = S-hexadecanoyl-L-cysteinyl-[protein] + CoA</text>
        <dbReference type="Rhea" id="RHEA:36683"/>
        <dbReference type="Rhea" id="RHEA-COMP:10131"/>
        <dbReference type="Rhea" id="RHEA-COMP:11032"/>
        <dbReference type="ChEBI" id="CHEBI:29950"/>
        <dbReference type="ChEBI" id="CHEBI:57287"/>
        <dbReference type="ChEBI" id="CHEBI:57379"/>
        <dbReference type="ChEBI" id="CHEBI:74151"/>
        <dbReference type="EC" id="2.3.1.225"/>
    </reaction>
</comment>
<dbReference type="GO" id="GO:0019706">
    <property type="term" value="F:protein-cysteine S-palmitoyltransferase activity"/>
    <property type="evidence" value="ECO:0007669"/>
    <property type="project" value="UniProtKB-EC"/>
</dbReference>
<dbReference type="Pfam" id="PF12796">
    <property type="entry name" value="Ank_2"/>
    <property type="match status" value="2"/>
</dbReference>
<feature type="repeat" description="ANK" evidence="14">
    <location>
        <begin position="56"/>
        <end position="88"/>
    </location>
</feature>
<evidence type="ECO:0000313" key="17">
    <source>
        <dbReference type="Proteomes" id="UP000824469"/>
    </source>
</evidence>
<keyword evidence="8 15" id="KW-1133">Transmembrane helix</keyword>
<keyword evidence="11 15" id="KW-0472">Membrane</keyword>
<dbReference type="SUPFAM" id="SSF48403">
    <property type="entry name" value="Ankyrin repeat"/>
    <property type="match status" value="1"/>
</dbReference>
<dbReference type="FunFam" id="1.25.40.20:FF:000300">
    <property type="entry name" value="S-acyltransferase"/>
    <property type="match status" value="1"/>
</dbReference>
<keyword evidence="6 15" id="KW-0812">Transmembrane</keyword>
<dbReference type="Gene3D" id="1.25.40.20">
    <property type="entry name" value="Ankyrin repeat-containing domain"/>
    <property type="match status" value="2"/>
</dbReference>
<dbReference type="PROSITE" id="PS50297">
    <property type="entry name" value="ANK_REP_REGION"/>
    <property type="match status" value="4"/>
</dbReference>
<evidence type="ECO:0000256" key="3">
    <source>
        <dbReference type="ARBA" id="ARBA00008574"/>
    </source>
</evidence>
<evidence type="ECO:0000256" key="5">
    <source>
        <dbReference type="ARBA" id="ARBA00022679"/>
    </source>
</evidence>
<feature type="transmembrane region" description="Helical" evidence="15">
    <location>
        <begin position="301"/>
        <end position="320"/>
    </location>
</feature>
<evidence type="ECO:0000256" key="6">
    <source>
        <dbReference type="ARBA" id="ARBA00022692"/>
    </source>
</evidence>
<evidence type="ECO:0000256" key="4">
    <source>
        <dbReference type="ARBA" id="ARBA00012210"/>
    </source>
</evidence>
<reference evidence="16 17" key="1">
    <citation type="journal article" date="2021" name="Nat. Plants">
        <title>The Taxus genome provides insights into paclitaxel biosynthesis.</title>
        <authorList>
            <person name="Xiong X."/>
            <person name="Gou J."/>
            <person name="Liao Q."/>
            <person name="Li Y."/>
            <person name="Zhou Q."/>
            <person name="Bi G."/>
            <person name="Li C."/>
            <person name="Du R."/>
            <person name="Wang X."/>
            <person name="Sun T."/>
            <person name="Guo L."/>
            <person name="Liang H."/>
            <person name="Lu P."/>
            <person name="Wu Y."/>
            <person name="Zhang Z."/>
            <person name="Ro D.K."/>
            <person name="Shang Y."/>
            <person name="Huang S."/>
            <person name="Yan J."/>
        </authorList>
    </citation>
    <scope>NUCLEOTIDE SEQUENCE [LARGE SCALE GENOMIC DNA]</scope>
    <source>
        <strain evidence="16">Ta-2019</strain>
    </source>
</reference>